<proteinExistence type="predicted"/>
<dbReference type="AlphaFoldDB" id="A0A6A6HIZ1"/>
<name>A0A6A6HIZ1_VIRVR</name>
<dbReference type="EMBL" id="ML991777">
    <property type="protein sequence ID" value="KAF2238076.1"/>
    <property type="molecule type" value="Genomic_DNA"/>
</dbReference>
<evidence type="ECO:0000313" key="1">
    <source>
        <dbReference type="EMBL" id="KAF2238076.1"/>
    </source>
</evidence>
<keyword evidence="2" id="KW-1185">Reference proteome</keyword>
<accession>A0A6A6HIZ1</accession>
<evidence type="ECO:0000313" key="2">
    <source>
        <dbReference type="Proteomes" id="UP000800092"/>
    </source>
</evidence>
<protein>
    <submittedName>
        <fullName evidence="1">Uncharacterized protein</fullName>
    </submittedName>
</protein>
<dbReference type="Proteomes" id="UP000800092">
    <property type="component" value="Unassembled WGS sequence"/>
</dbReference>
<sequence>MRDIRCKDQLVLGSKFEHYALDLGLPTIQAPANIFGESGVIAKDLMGRGMNYVHCYELGLNGTPEIVTGRSNSMHATSQMIHGRCRQSHSTCREQGSQDKR</sequence>
<reference evidence="1" key="1">
    <citation type="journal article" date="2020" name="Stud. Mycol.">
        <title>101 Dothideomycetes genomes: a test case for predicting lifestyles and emergence of pathogens.</title>
        <authorList>
            <person name="Haridas S."/>
            <person name="Albert R."/>
            <person name="Binder M."/>
            <person name="Bloem J."/>
            <person name="Labutti K."/>
            <person name="Salamov A."/>
            <person name="Andreopoulos B."/>
            <person name="Baker S."/>
            <person name="Barry K."/>
            <person name="Bills G."/>
            <person name="Bluhm B."/>
            <person name="Cannon C."/>
            <person name="Castanera R."/>
            <person name="Culley D."/>
            <person name="Daum C."/>
            <person name="Ezra D."/>
            <person name="Gonzalez J."/>
            <person name="Henrissat B."/>
            <person name="Kuo A."/>
            <person name="Liang C."/>
            <person name="Lipzen A."/>
            <person name="Lutzoni F."/>
            <person name="Magnuson J."/>
            <person name="Mondo S."/>
            <person name="Nolan M."/>
            <person name="Ohm R."/>
            <person name="Pangilinan J."/>
            <person name="Park H.-J."/>
            <person name="Ramirez L."/>
            <person name="Alfaro M."/>
            <person name="Sun H."/>
            <person name="Tritt A."/>
            <person name="Yoshinaga Y."/>
            <person name="Zwiers L.-H."/>
            <person name="Turgeon B."/>
            <person name="Goodwin S."/>
            <person name="Spatafora J."/>
            <person name="Crous P."/>
            <person name="Grigoriev I."/>
        </authorList>
    </citation>
    <scope>NUCLEOTIDE SEQUENCE</scope>
    <source>
        <strain evidence="1">Tuck. ex Michener</strain>
    </source>
</reference>
<gene>
    <name evidence="1" type="ORF">EV356DRAFT_335802</name>
</gene>
<organism evidence="1 2">
    <name type="scientific">Viridothelium virens</name>
    <name type="common">Speckled blister lichen</name>
    <name type="synonym">Trypethelium virens</name>
    <dbReference type="NCBI Taxonomy" id="1048519"/>
    <lineage>
        <taxon>Eukaryota</taxon>
        <taxon>Fungi</taxon>
        <taxon>Dikarya</taxon>
        <taxon>Ascomycota</taxon>
        <taxon>Pezizomycotina</taxon>
        <taxon>Dothideomycetes</taxon>
        <taxon>Dothideomycetes incertae sedis</taxon>
        <taxon>Trypetheliales</taxon>
        <taxon>Trypetheliaceae</taxon>
        <taxon>Viridothelium</taxon>
    </lineage>
</organism>